<dbReference type="AlphaFoldDB" id="A0A2G9UZC6"/>
<evidence type="ECO:0000313" key="2">
    <source>
        <dbReference type="Proteomes" id="UP000230423"/>
    </source>
</evidence>
<proteinExistence type="predicted"/>
<accession>A0A2G9UZC6</accession>
<name>A0A2G9UZC6_TELCI</name>
<reference evidence="1 2" key="1">
    <citation type="submission" date="2015-09" db="EMBL/GenBank/DDBJ databases">
        <title>Draft genome of the parasitic nematode Teladorsagia circumcincta isolate WARC Sus (inbred).</title>
        <authorList>
            <person name="Mitreva M."/>
        </authorList>
    </citation>
    <scope>NUCLEOTIDE SEQUENCE [LARGE SCALE GENOMIC DNA]</scope>
    <source>
        <strain evidence="1 2">S</strain>
    </source>
</reference>
<organism evidence="1 2">
    <name type="scientific">Teladorsagia circumcincta</name>
    <name type="common">Brown stomach worm</name>
    <name type="synonym">Ostertagia circumcincta</name>
    <dbReference type="NCBI Taxonomy" id="45464"/>
    <lineage>
        <taxon>Eukaryota</taxon>
        <taxon>Metazoa</taxon>
        <taxon>Ecdysozoa</taxon>
        <taxon>Nematoda</taxon>
        <taxon>Chromadorea</taxon>
        <taxon>Rhabditida</taxon>
        <taxon>Rhabditina</taxon>
        <taxon>Rhabditomorpha</taxon>
        <taxon>Strongyloidea</taxon>
        <taxon>Trichostrongylidae</taxon>
        <taxon>Teladorsagia</taxon>
    </lineage>
</organism>
<dbReference type="OrthoDB" id="5850509at2759"/>
<dbReference type="EMBL" id="KZ345124">
    <property type="protein sequence ID" value="PIO75597.1"/>
    <property type="molecule type" value="Genomic_DNA"/>
</dbReference>
<gene>
    <name evidence="1" type="ORF">TELCIR_02348</name>
</gene>
<protein>
    <submittedName>
        <fullName evidence="1">Uncharacterized protein</fullName>
    </submittedName>
</protein>
<sequence>MISRRTWKKTGSPALSQGITTVKTADGSPMSIQGCFEADFTIFDRHHHPVPGRGNCYVTEATDLLGLEWCIQMPDYRQLKDQYNCRQAAVALDNNHELA</sequence>
<keyword evidence="2" id="KW-1185">Reference proteome</keyword>
<evidence type="ECO:0000313" key="1">
    <source>
        <dbReference type="EMBL" id="PIO75597.1"/>
    </source>
</evidence>
<dbReference type="Proteomes" id="UP000230423">
    <property type="component" value="Unassembled WGS sequence"/>
</dbReference>